<accession>A0A226EBM4</accession>
<sequence>MGQFSATYFLILCIVHTSLAASRFRAEKYTVTFDEDLDAEMEQQSEGSFTPSKSHLSPANNQLFEAFQPITDAIPFPKRKLGQNPEWVKGSDGEIADFAYSAGYLHKDNFVARAVYNNSLIPGKISSGQKAVYIGVGTKEVAVSSYETLGSSPSYLCWIWPEFLPASTPVEGGHDENGNPIHVGRTGDQEINRILSCNSEFSGHLTPLKSHFNPVPFKGFQPINDEIPFPKRELGLNPVWIPGSDGKIGPFAYTAGRLHRDTFVARAVYNNSLIPGWIVGGQKKAFIGVGTKEIGVSSYETLGSSLSYLCWIYPATLSTAKPVEGGHDENGNPIHVGRTGDQEVRK</sequence>
<gene>
    <name evidence="3" type="ORF">Fcan01_10878</name>
</gene>
<dbReference type="AlphaFoldDB" id="A0A226EBM4"/>
<dbReference type="OMA" id="MTDHRWM"/>
<keyword evidence="2" id="KW-0732">Signal</keyword>
<dbReference type="OrthoDB" id="1925699at2759"/>
<keyword evidence="4" id="KW-1185">Reference proteome</keyword>
<comment type="caution">
    <text evidence="3">The sequence shown here is derived from an EMBL/GenBank/DDBJ whole genome shotgun (WGS) entry which is preliminary data.</text>
</comment>
<dbReference type="InterPro" id="IPR006616">
    <property type="entry name" value="DM9_repeat"/>
</dbReference>
<dbReference type="SMART" id="SM00696">
    <property type="entry name" value="DM9"/>
    <property type="match status" value="2"/>
</dbReference>
<dbReference type="EMBL" id="LNIX01000005">
    <property type="protein sequence ID" value="OXA54943.1"/>
    <property type="molecule type" value="Genomic_DNA"/>
</dbReference>
<dbReference type="PANTHER" id="PTHR31649">
    <property type="entry name" value="AGAP009604-PA"/>
    <property type="match status" value="1"/>
</dbReference>
<dbReference type="Pfam" id="PF11901">
    <property type="entry name" value="DM9"/>
    <property type="match status" value="2"/>
</dbReference>
<feature type="signal peptide" evidence="2">
    <location>
        <begin position="1"/>
        <end position="20"/>
    </location>
</feature>
<protein>
    <submittedName>
        <fullName evidence="3">Cobyrinate a,c-diamide synthase</fullName>
    </submittedName>
</protein>
<dbReference type="Proteomes" id="UP000198287">
    <property type="component" value="Unassembled WGS sequence"/>
</dbReference>
<proteinExistence type="predicted"/>
<evidence type="ECO:0000313" key="4">
    <source>
        <dbReference type="Proteomes" id="UP000198287"/>
    </source>
</evidence>
<dbReference type="PANTHER" id="PTHR31649:SF1">
    <property type="entry name" value="FARNESOIC ACID O-METHYL TRANSFERASE DOMAIN-CONTAINING PROTEIN"/>
    <property type="match status" value="1"/>
</dbReference>
<dbReference type="STRING" id="158441.A0A226EBM4"/>
<feature type="chain" id="PRO_5013302427" evidence="2">
    <location>
        <begin position="21"/>
        <end position="346"/>
    </location>
</feature>
<evidence type="ECO:0000256" key="1">
    <source>
        <dbReference type="SAM" id="MobiDB-lite"/>
    </source>
</evidence>
<name>A0A226EBM4_FOLCA</name>
<evidence type="ECO:0000313" key="3">
    <source>
        <dbReference type="EMBL" id="OXA54943.1"/>
    </source>
</evidence>
<organism evidence="3 4">
    <name type="scientific">Folsomia candida</name>
    <name type="common">Springtail</name>
    <dbReference type="NCBI Taxonomy" id="158441"/>
    <lineage>
        <taxon>Eukaryota</taxon>
        <taxon>Metazoa</taxon>
        <taxon>Ecdysozoa</taxon>
        <taxon>Arthropoda</taxon>
        <taxon>Hexapoda</taxon>
        <taxon>Collembola</taxon>
        <taxon>Entomobryomorpha</taxon>
        <taxon>Isotomoidea</taxon>
        <taxon>Isotomidae</taxon>
        <taxon>Proisotominae</taxon>
        <taxon>Folsomia</taxon>
    </lineage>
</organism>
<evidence type="ECO:0000256" key="2">
    <source>
        <dbReference type="SAM" id="SignalP"/>
    </source>
</evidence>
<reference evidence="3 4" key="1">
    <citation type="submission" date="2015-12" db="EMBL/GenBank/DDBJ databases">
        <title>The genome of Folsomia candida.</title>
        <authorList>
            <person name="Faddeeva A."/>
            <person name="Derks M.F."/>
            <person name="Anvar Y."/>
            <person name="Smit S."/>
            <person name="Van Straalen N."/>
            <person name="Roelofs D."/>
        </authorList>
    </citation>
    <scope>NUCLEOTIDE SEQUENCE [LARGE SCALE GENOMIC DNA]</scope>
    <source>
        <strain evidence="3 4">VU population</strain>
        <tissue evidence="3">Whole body</tissue>
    </source>
</reference>
<feature type="region of interest" description="Disordered" evidence="1">
    <location>
        <begin position="323"/>
        <end position="346"/>
    </location>
</feature>